<dbReference type="Proteomes" id="UP001225596">
    <property type="component" value="Unassembled WGS sequence"/>
</dbReference>
<organism evidence="1 2">
    <name type="scientific">Keguizhuia sedimenti</name>
    <dbReference type="NCBI Taxonomy" id="3064264"/>
    <lineage>
        <taxon>Bacteria</taxon>
        <taxon>Pseudomonadati</taxon>
        <taxon>Pseudomonadota</taxon>
        <taxon>Betaproteobacteria</taxon>
        <taxon>Burkholderiales</taxon>
        <taxon>Oxalobacteraceae</taxon>
        <taxon>Keguizhuia</taxon>
    </lineage>
</organism>
<keyword evidence="2" id="KW-1185">Reference proteome</keyword>
<sequence>MFSFFSGYGSDIGQCRRQLAIASSHSAEHGVCFFPLMMHGAFYLRIYRCAVTHIGFISLLEDMEKRVALRFLFSFDTRLARTVIIAIALESAGWPIQA</sequence>
<proteinExistence type="predicted"/>
<accession>A0ABU1BKJ6</accession>
<comment type="caution">
    <text evidence="1">The sequence shown here is derived from an EMBL/GenBank/DDBJ whole genome shotgun (WGS) entry which is preliminary data.</text>
</comment>
<evidence type="ECO:0000313" key="2">
    <source>
        <dbReference type="Proteomes" id="UP001225596"/>
    </source>
</evidence>
<name>A0ABU1BKJ6_9BURK</name>
<protein>
    <submittedName>
        <fullName evidence="1">Uncharacterized protein</fullName>
    </submittedName>
</protein>
<dbReference type="RefSeq" id="WP_338435298.1">
    <property type="nucleotide sequence ID" value="NZ_JAUYVH010000001.1"/>
</dbReference>
<gene>
    <name evidence="1" type="ORF">Q8A64_03180</name>
</gene>
<dbReference type="EMBL" id="JAUYVH010000001">
    <property type="protein sequence ID" value="MDQ9169409.1"/>
    <property type="molecule type" value="Genomic_DNA"/>
</dbReference>
<evidence type="ECO:0000313" key="1">
    <source>
        <dbReference type="EMBL" id="MDQ9169409.1"/>
    </source>
</evidence>
<reference evidence="1 2" key="1">
    <citation type="submission" date="2023-08" db="EMBL/GenBank/DDBJ databases">
        <title>Oxalobacteraceae gen .nov., isolated from river sludge outside the plant.</title>
        <authorList>
            <person name="Zhao S.Y."/>
        </authorList>
    </citation>
    <scope>NUCLEOTIDE SEQUENCE [LARGE SCALE GENOMIC DNA]</scope>
    <source>
        <strain evidence="1 2">R-40</strain>
    </source>
</reference>